<organism evidence="2 3">
    <name type="scientific">Zancudomyces culisetae</name>
    <name type="common">Gut fungus</name>
    <name type="synonym">Smittium culisetae</name>
    <dbReference type="NCBI Taxonomy" id="1213189"/>
    <lineage>
        <taxon>Eukaryota</taxon>
        <taxon>Fungi</taxon>
        <taxon>Fungi incertae sedis</taxon>
        <taxon>Zoopagomycota</taxon>
        <taxon>Kickxellomycotina</taxon>
        <taxon>Harpellomycetes</taxon>
        <taxon>Harpellales</taxon>
        <taxon>Legeriomycetaceae</taxon>
        <taxon>Zancudomyces</taxon>
    </lineage>
</organism>
<accession>A0A1R1PZ08</accession>
<proteinExistence type="predicted"/>
<sequence>MNQYREYGGGMANSEQRWGSVYFGAPQNMGMVVPEHNRNSTYNNFQHLRMAAANIQTANASMSSISGLRGVRSQDHLHTNLRQNLHQYNQPQIQQYQPSNLRTSQNVGNTQYNRNFTNSVIRPSDEYDVIENYKLGSMTNRKNGSQRNIGEGEEEEEKKIIHKSYAHKLQQQVVLNGCTLSGEPQAKPEEKKVEFKLSLSFDDKPSAVKEKPKPKPTSKPVVQEESSSDLLDGFANEVFSCIAESKKATRKESPRMRASPRSMLFNNQHNSVLGSSTSLNTLNQGGYYYGNQQTLCARRNVSPFKGVYMNDRHDYRYGVDPMQNTGYGMPYSSSGSFEENRYDTISTITAFSDENLYANFNKERHNGYYRNYGSLNSSGTFC</sequence>
<reference evidence="3" key="1">
    <citation type="submission" date="2017-01" db="EMBL/GenBank/DDBJ databases">
        <authorList>
            <person name="Wang Y."/>
            <person name="White M."/>
            <person name="Kvist S."/>
            <person name="Moncalvo J.-M."/>
        </authorList>
    </citation>
    <scope>NUCLEOTIDE SEQUENCE [LARGE SCALE GENOMIC DNA]</scope>
    <source>
        <strain evidence="3">COL-18-3</strain>
    </source>
</reference>
<feature type="compositionally biased region" description="Basic and acidic residues" evidence="1">
    <location>
        <begin position="204"/>
        <end position="213"/>
    </location>
</feature>
<evidence type="ECO:0000313" key="3">
    <source>
        <dbReference type="Proteomes" id="UP000188320"/>
    </source>
</evidence>
<evidence type="ECO:0000256" key="1">
    <source>
        <dbReference type="SAM" id="MobiDB-lite"/>
    </source>
</evidence>
<gene>
    <name evidence="2" type="ORF">AX774_g227</name>
</gene>
<keyword evidence="3" id="KW-1185">Reference proteome</keyword>
<protein>
    <submittedName>
        <fullName evidence="2">Uncharacterized protein</fullName>
    </submittedName>
</protein>
<feature type="region of interest" description="Disordered" evidence="1">
    <location>
        <begin position="204"/>
        <end position="228"/>
    </location>
</feature>
<evidence type="ECO:0000313" key="2">
    <source>
        <dbReference type="EMBL" id="OMH86200.1"/>
    </source>
</evidence>
<dbReference type="EMBL" id="LSSK01000010">
    <property type="protein sequence ID" value="OMH86200.1"/>
    <property type="molecule type" value="Genomic_DNA"/>
</dbReference>
<dbReference type="Proteomes" id="UP000188320">
    <property type="component" value="Unassembled WGS sequence"/>
</dbReference>
<dbReference type="AlphaFoldDB" id="A0A1R1PZ08"/>
<name>A0A1R1PZ08_ZANCU</name>
<comment type="caution">
    <text evidence="2">The sequence shown here is derived from an EMBL/GenBank/DDBJ whole genome shotgun (WGS) entry which is preliminary data.</text>
</comment>